<comment type="caution">
    <text evidence="2">The sequence shown here is derived from an EMBL/GenBank/DDBJ whole genome shotgun (WGS) entry which is preliminary data.</text>
</comment>
<name>A0ABN3V4H0_9ACTN</name>
<feature type="region of interest" description="Disordered" evidence="1">
    <location>
        <begin position="1"/>
        <end position="35"/>
    </location>
</feature>
<accession>A0ABN3V4H0</accession>
<proteinExistence type="predicted"/>
<evidence type="ECO:0000313" key="3">
    <source>
        <dbReference type="Proteomes" id="UP001500893"/>
    </source>
</evidence>
<organism evidence="2 3">
    <name type="scientific">Streptomyces rameus</name>
    <dbReference type="NCBI Taxonomy" id="68261"/>
    <lineage>
        <taxon>Bacteria</taxon>
        <taxon>Bacillati</taxon>
        <taxon>Actinomycetota</taxon>
        <taxon>Actinomycetes</taxon>
        <taxon>Kitasatosporales</taxon>
        <taxon>Streptomycetaceae</taxon>
        <taxon>Streptomyces</taxon>
    </lineage>
</organism>
<protein>
    <submittedName>
        <fullName evidence="2">Uncharacterized protein</fullName>
    </submittedName>
</protein>
<gene>
    <name evidence="2" type="ORF">GCM10010521_65300</name>
</gene>
<dbReference type="EMBL" id="BAAAVM010000128">
    <property type="protein sequence ID" value="GAA2777422.1"/>
    <property type="molecule type" value="Genomic_DNA"/>
</dbReference>
<reference evidence="2 3" key="1">
    <citation type="journal article" date="2019" name="Int. J. Syst. Evol. Microbiol.">
        <title>The Global Catalogue of Microorganisms (GCM) 10K type strain sequencing project: providing services to taxonomists for standard genome sequencing and annotation.</title>
        <authorList>
            <consortium name="The Broad Institute Genomics Platform"/>
            <consortium name="The Broad Institute Genome Sequencing Center for Infectious Disease"/>
            <person name="Wu L."/>
            <person name="Ma J."/>
        </authorList>
    </citation>
    <scope>NUCLEOTIDE SEQUENCE [LARGE SCALE GENOMIC DNA]</scope>
    <source>
        <strain evidence="2 3">JCM 11574</strain>
    </source>
</reference>
<evidence type="ECO:0000313" key="2">
    <source>
        <dbReference type="EMBL" id="GAA2777422.1"/>
    </source>
</evidence>
<evidence type="ECO:0000256" key="1">
    <source>
        <dbReference type="SAM" id="MobiDB-lite"/>
    </source>
</evidence>
<sequence>MGARLPCRQSAHGEGQFGVHRPLGQGPQTAHGRGRFGRVDVRAVAWVGQVTREEYSVVNSRKREAMCSTCPLNSRR</sequence>
<keyword evidence="3" id="KW-1185">Reference proteome</keyword>
<dbReference type="Proteomes" id="UP001500893">
    <property type="component" value="Unassembled WGS sequence"/>
</dbReference>